<dbReference type="RefSeq" id="XP_052945016.1">
    <property type="nucleotide sequence ID" value="XM_053092679.1"/>
</dbReference>
<evidence type="ECO:0000256" key="5">
    <source>
        <dbReference type="ARBA" id="ARBA00022792"/>
    </source>
</evidence>
<dbReference type="GO" id="GO:0008320">
    <property type="term" value="F:protein transmembrane transporter activity"/>
    <property type="evidence" value="ECO:0007669"/>
    <property type="project" value="UniProtKB-UniRule"/>
</dbReference>
<dbReference type="PANTHER" id="PTHR14110:SF0">
    <property type="entry name" value="MITOCHONDRIAL IMPORT INNER MEMBRANE TRANSLOCASE SUBUNIT TIM22"/>
    <property type="match status" value="1"/>
</dbReference>
<evidence type="ECO:0000256" key="8">
    <source>
        <dbReference type="ARBA" id="ARBA00023136"/>
    </source>
</evidence>
<keyword evidence="9" id="KW-0811">Translocation</keyword>
<comment type="similarity">
    <text evidence="2 9">Belongs to the Tim17/Tim22/Tim23 family.</text>
</comment>
<dbReference type="GO" id="GO:0030943">
    <property type="term" value="F:mitochondrion targeting sequence binding"/>
    <property type="evidence" value="ECO:0007669"/>
    <property type="project" value="TreeGrafter"/>
</dbReference>
<evidence type="ECO:0000256" key="6">
    <source>
        <dbReference type="ARBA" id="ARBA00022989"/>
    </source>
</evidence>
<evidence type="ECO:0000256" key="9">
    <source>
        <dbReference type="RuleBase" id="RU367038"/>
    </source>
</evidence>
<evidence type="ECO:0000313" key="10">
    <source>
        <dbReference type="EMBL" id="KAI9635239.1"/>
    </source>
</evidence>
<keyword evidence="9" id="KW-0813">Transport</keyword>
<comment type="caution">
    <text evidence="10">The sequence shown here is derived from an EMBL/GenBank/DDBJ whole genome shotgun (WGS) entry which is preliminary data.</text>
</comment>
<proteinExistence type="inferred from homology"/>
<comment type="subcellular location">
    <subcellularLocation>
        <location evidence="1 9">Mitochondrion inner membrane</location>
        <topology evidence="1 9">Multi-pass membrane protein</topology>
    </subcellularLocation>
</comment>
<organism evidence="10 11">
    <name type="scientific">Dioszegia hungarica</name>
    <dbReference type="NCBI Taxonomy" id="4972"/>
    <lineage>
        <taxon>Eukaryota</taxon>
        <taxon>Fungi</taxon>
        <taxon>Dikarya</taxon>
        <taxon>Basidiomycota</taxon>
        <taxon>Agaricomycotina</taxon>
        <taxon>Tremellomycetes</taxon>
        <taxon>Tremellales</taxon>
        <taxon>Bulleribasidiaceae</taxon>
        <taxon>Dioszegia</taxon>
    </lineage>
</organism>
<keyword evidence="6" id="KW-1133">Transmembrane helix</keyword>
<keyword evidence="11" id="KW-1185">Reference proteome</keyword>
<dbReference type="GO" id="GO:0045039">
    <property type="term" value="P:protein insertion into mitochondrial inner membrane"/>
    <property type="evidence" value="ECO:0007669"/>
    <property type="project" value="UniProtKB-UniRule"/>
</dbReference>
<keyword evidence="7 9" id="KW-0496">Mitochondrion</keyword>
<evidence type="ECO:0000256" key="3">
    <source>
        <dbReference type="ARBA" id="ARBA00020722"/>
    </source>
</evidence>
<dbReference type="Proteomes" id="UP001164286">
    <property type="component" value="Unassembled WGS sequence"/>
</dbReference>
<keyword evidence="4" id="KW-0812">Transmembrane</keyword>
<keyword evidence="5 9" id="KW-0999">Mitochondrion inner membrane</keyword>
<keyword evidence="8" id="KW-0472">Membrane</keyword>
<comment type="function">
    <text evidence="9">Essential core component of the TIM22 complex, a complex that mediates the import and insertion of multi-pass transmembrane proteins into the mitochondrial inner membrane. In the TIM22 complex, it constitutes the voltage-activated and signal-gated channel. Forms a twin-pore translocase that uses the membrane potential as external driving force in 2 voltage-dependent steps.</text>
</comment>
<protein>
    <recommendedName>
        <fullName evidence="3 9">Mitochondrial import inner membrane translocase subunit TIM22</fullName>
    </recommendedName>
</protein>
<evidence type="ECO:0000313" key="11">
    <source>
        <dbReference type="Proteomes" id="UP001164286"/>
    </source>
</evidence>
<evidence type="ECO:0000256" key="2">
    <source>
        <dbReference type="ARBA" id="ARBA00008444"/>
    </source>
</evidence>
<dbReference type="GO" id="GO:0042721">
    <property type="term" value="C:TIM22 mitochondrial import inner membrane insertion complex"/>
    <property type="evidence" value="ECO:0007669"/>
    <property type="project" value="UniProtKB-UniRule"/>
</dbReference>
<dbReference type="AlphaFoldDB" id="A0AA38H9B9"/>
<dbReference type="PANTHER" id="PTHR14110">
    <property type="entry name" value="MITOCHONDRIAL IMPORT INNER MEMBRANE TRANSLOCASE SUBUNIT TIM22"/>
    <property type="match status" value="1"/>
</dbReference>
<evidence type="ECO:0000256" key="1">
    <source>
        <dbReference type="ARBA" id="ARBA00004448"/>
    </source>
</evidence>
<evidence type="ECO:0000256" key="7">
    <source>
        <dbReference type="ARBA" id="ARBA00023128"/>
    </source>
</evidence>
<comment type="subunit">
    <text evidence="9">Component of the TIM22 complex.</text>
</comment>
<reference evidence="10" key="1">
    <citation type="journal article" date="2022" name="G3 (Bethesda)">
        <title>High quality genome of the basidiomycete yeast Dioszegia hungarica PDD-24b-2 isolated from cloud water.</title>
        <authorList>
            <person name="Jarrige D."/>
            <person name="Haridas S."/>
            <person name="Bleykasten-Grosshans C."/>
            <person name="Joly M."/>
            <person name="Nadalig T."/>
            <person name="Sancelme M."/>
            <person name="Vuilleumier S."/>
            <person name="Grigoriev I.V."/>
            <person name="Amato P."/>
            <person name="Bringel F."/>
        </authorList>
    </citation>
    <scope>NUCLEOTIDE SEQUENCE</scope>
    <source>
        <strain evidence="10">PDD-24b-2</strain>
    </source>
</reference>
<evidence type="ECO:0000256" key="4">
    <source>
        <dbReference type="ARBA" id="ARBA00022692"/>
    </source>
</evidence>
<sequence length="183" mass="19211">MATPIPLLAPLYLPGQEPVPAGTTPEERAEMQQAIKYQKILAGALESCPLKVVMSGGAGLGLGAFFSLMSASFAYEDPLSRASTKLVGTRAQTAFMFKEMGRNMWTTGKGFGKVGALYSGVECCIEGYRAKNDITNAVSAGFFAGALLARQSGVKAMVGGGAAFAAFSGVIDWWLRSPPSEEI</sequence>
<accession>A0AA38H9B9</accession>
<dbReference type="Pfam" id="PF02466">
    <property type="entry name" value="Tim17"/>
    <property type="match status" value="1"/>
</dbReference>
<keyword evidence="9" id="KW-0653">Protein transport</keyword>
<dbReference type="InterPro" id="IPR039175">
    <property type="entry name" value="TIM22"/>
</dbReference>
<dbReference type="GeneID" id="77731884"/>
<name>A0AA38H9B9_9TREE</name>
<gene>
    <name evidence="10" type="ORF">MKK02DRAFT_43919</name>
</gene>
<dbReference type="EMBL" id="JAKWFO010000005">
    <property type="protein sequence ID" value="KAI9635239.1"/>
    <property type="molecule type" value="Genomic_DNA"/>
</dbReference>